<feature type="compositionally biased region" description="Basic and acidic residues" evidence="1">
    <location>
        <begin position="665"/>
        <end position="675"/>
    </location>
</feature>
<feature type="compositionally biased region" description="Basic and acidic residues" evidence="1">
    <location>
        <begin position="712"/>
        <end position="760"/>
    </location>
</feature>
<feature type="compositionally biased region" description="Pro residues" evidence="1">
    <location>
        <begin position="596"/>
        <end position="608"/>
    </location>
</feature>
<feature type="compositionally biased region" description="Polar residues" evidence="1">
    <location>
        <begin position="632"/>
        <end position="641"/>
    </location>
</feature>
<feature type="region of interest" description="Disordered" evidence="1">
    <location>
        <begin position="425"/>
        <end position="675"/>
    </location>
</feature>
<dbReference type="STRING" id="205917.A0A4Y9ZEL7"/>
<feature type="compositionally biased region" description="Basic and acidic residues" evidence="1">
    <location>
        <begin position="321"/>
        <end position="330"/>
    </location>
</feature>
<feature type="compositionally biased region" description="Low complexity" evidence="1">
    <location>
        <begin position="573"/>
        <end position="584"/>
    </location>
</feature>
<dbReference type="EMBL" id="SEOQ01000015">
    <property type="protein sequence ID" value="TFY72427.1"/>
    <property type="molecule type" value="Genomic_DNA"/>
</dbReference>
<feature type="compositionally biased region" description="Basic and acidic residues" evidence="1">
    <location>
        <begin position="164"/>
        <end position="174"/>
    </location>
</feature>
<organism evidence="2 3">
    <name type="scientific">Dentipellis fragilis</name>
    <dbReference type="NCBI Taxonomy" id="205917"/>
    <lineage>
        <taxon>Eukaryota</taxon>
        <taxon>Fungi</taxon>
        <taxon>Dikarya</taxon>
        <taxon>Basidiomycota</taxon>
        <taxon>Agaricomycotina</taxon>
        <taxon>Agaricomycetes</taxon>
        <taxon>Russulales</taxon>
        <taxon>Hericiaceae</taxon>
        <taxon>Dentipellis</taxon>
    </lineage>
</organism>
<feature type="compositionally biased region" description="Polar residues" evidence="1">
    <location>
        <begin position="465"/>
        <end position="481"/>
    </location>
</feature>
<feature type="compositionally biased region" description="Low complexity" evidence="1">
    <location>
        <begin position="1"/>
        <end position="17"/>
    </location>
</feature>
<feature type="compositionally biased region" description="Low complexity" evidence="1">
    <location>
        <begin position="126"/>
        <end position="162"/>
    </location>
</feature>
<name>A0A4Y9ZEL7_9AGAM</name>
<feature type="region of interest" description="Disordered" evidence="1">
    <location>
        <begin position="706"/>
        <end position="774"/>
    </location>
</feature>
<evidence type="ECO:0000313" key="2">
    <source>
        <dbReference type="EMBL" id="TFY72427.1"/>
    </source>
</evidence>
<proteinExistence type="predicted"/>
<evidence type="ECO:0000313" key="3">
    <source>
        <dbReference type="Proteomes" id="UP000298327"/>
    </source>
</evidence>
<dbReference type="OrthoDB" id="2684446at2759"/>
<feature type="compositionally biased region" description="Pro residues" evidence="1">
    <location>
        <begin position="514"/>
        <end position="530"/>
    </location>
</feature>
<accession>A0A4Y9ZEL7</accession>
<evidence type="ECO:0000256" key="1">
    <source>
        <dbReference type="SAM" id="MobiDB-lite"/>
    </source>
</evidence>
<dbReference type="AlphaFoldDB" id="A0A4Y9ZEL7"/>
<keyword evidence="3" id="KW-1185">Reference proteome</keyword>
<feature type="compositionally biased region" description="Low complexity" evidence="1">
    <location>
        <begin position="385"/>
        <end position="396"/>
    </location>
</feature>
<feature type="compositionally biased region" description="Basic and acidic residues" evidence="1">
    <location>
        <begin position="241"/>
        <end position="267"/>
    </location>
</feature>
<feature type="compositionally biased region" description="Pro residues" evidence="1">
    <location>
        <begin position="553"/>
        <end position="572"/>
    </location>
</feature>
<dbReference type="Proteomes" id="UP000298327">
    <property type="component" value="Unassembled WGS sequence"/>
</dbReference>
<feature type="region of interest" description="Disordered" evidence="1">
    <location>
        <begin position="228"/>
        <end position="412"/>
    </location>
</feature>
<reference evidence="2 3" key="1">
    <citation type="submission" date="2019-02" db="EMBL/GenBank/DDBJ databases">
        <title>Genome sequencing of the rare red list fungi Dentipellis fragilis.</title>
        <authorList>
            <person name="Buettner E."/>
            <person name="Kellner H."/>
        </authorList>
    </citation>
    <scope>NUCLEOTIDE SEQUENCE [LARGE SCALE GENOMIC DNA]</scope>
    <source>
        <strain evidence="2 3">DSM 105465</strain>
    </source>
</reference>
<feature type="compositionally biased region" description="Low complexity" evidence="1">
    <location>
        <begin position="609"/>
        <end position="620"/>
    </location>
</feature>
<protein>
    <submittedName>
        <fullName evidence="2">Uncharacterized protein</fullName>
    </submittedName>
</protein>
<feature type="region of interest" description="Disordered" evidence="1">
    <location>
        <begin position="1"/>
        <end position="199"/>
    </location>
</feature>
<comment type="caution">
    <text evidence="2">The sequence shown here is derived from an EMBL/GenBank/DDBJ whole genome shotgun (WGS) entry which is preliminary data.</text>
</comment>
<sequence length="774" mass="84338">MPPGTAGPSSSSAAIHIHASDQRRIPSGATSPSHHRLPSSLSPQPPAFQVWHPPMDSYFDPYIDSPDVRPAQLPAPPSAEGPPLRRSLLADPAFSVDPRSNPHHFGKQDPTGSLQVPFPEMDGPHSSSSFESGTSATPTTSPSMTPSSSATSSSSSSGLSSPVKPERDEKRDAYYDESGYPASSSVSKRSSYRKPPPSYDAVVAASENAMGPVNPSYEPLVDRKAEPVVLAWHGPSSSSESDDHPLENHRDSGRPSDRPSDEAPDRPKTKHRRTSSRPPPNDLDRIDELDETDPLGVLYHHDGPYQAIPAVLGQDPAEQVDTPRGRKDSRSVPVKPNGGVAPPRPPRRSKPAPPLDPSYNQLSLNLKPGQILPRTFYQPSPPQVPLQLSSPQFPLQRAPATYPPEHHHRPQVPDPYMAVNAHLYPAGGHPPHHRHPTMPIPTSRPDPARVYRVPPPSPEGYGSRSRPTSYFESQPIATSPIQMMPSPDSAPYFAPPPPQRPTRQDMASASQTPVSPPHNLPAESRPPIPLAVPHRSSPNQSHLSSSRQRVTSAPPPPRNHRPQPPPPPPEAMPPSSRRYVPPSRALAGMQANSRPHGPPPDINLPPPSIQSSSQSGLAPSHIPRRLVMPTPLASSPENTPQDPRAYAEPTNRSRHVNILPSPEQQKPKASDIPMHKDGAQNLLRKRSAPAAPPSHGGVLSFFFGSGKKRHESMRQVREPPRDPRDVRDARPMRDVRVSRDVGMDMRRIPARDAREYKEAAARPPAPPRRLSKRK</sequence>
<gene>
    <name evidence="2" type="ORF">EVG20_g584</name>
</gene>
<feature type="compositionally biased region" description="Polar residues" evidence="1">
    <location>
        <begin position="536"/>
        <end position="551"/>
    </location>
</feature>